<evidence type="ECO:0000313" key="2">
    <source>
        <dbReference type="Proteomes" id="UP000827976"/>
    </source>
</evidence>
<accession>A0ACB7VTY6</accession>
<dbReference type="EMBL" id="CM037017">
    <property type="protein sequence ID" value="KAH7677916.1"/>
    <property type="molecule type" value="Genomic_DNA"/>
</dbReference>
<name>A0ACB7VTY6_DIOAL</name>
<comment type="caution">
    <text evidence="1">The sequence shown here is derived from an EMBL/GenBank/DDBJ whole genome shotgun (WGS) entry which is preliminary data.</text>
</comment>
<gene>
    <name evidence="1" type="ORF">IHE45_07G114500</name>
</gene>
<protein>
    <submittedName>
        <fullName evidence="1">Thioredoxin-like protein</fullName>
    </submittedName>
</protein>
<evidence type="ECO:0000313" key="1">
    <source>
        <dbReference type="EMBL" id="KAH7677916.1"/>
    </source>
</evidence>
<reference evidence="2" key="1">
    <citation type="journal article" date="2022" name="Nat. Commun.">
        <title>Chromosome evolution and the genetic basis of agronomically important traits in greater yam.</title>
        <authorList>
            <person name="Bredeson J.V."/>
            <person name="Lyons J.B."/>
            <person name="Oniyinde I.O."/>
            <person name="Okereke N.R."/>
            <person name="Kolade O."/>
            <person name="Nnabue I."/>
            <person name="Nwadili C.O."/>
            <person name="Hribova E."/>
            <person name="Parker M."/>
            <person name="Nwogha J."/>
            <person name="Shu S."/>
            <person name="Carlson J."/>
            <person name="Kariba R."/>
            <person name="Muthemba S."/>
            <person name="Knop K."/>
            <person name="Barton G.J."/>
            <person name="Sherwood A.V."/>
            <person name="Lopez-Montes A."/>
            <person name="Asiedu R."/>
            <person name="Jamnadass R."/>
            <person name="Muchugi A."/>
            <person name="Goodstein D."/>
            <person name="Egesi C.N."/>
            <person name="Featherston J."/>
            <person name="Asfaw A."/>
            <person name="Simpson G.G."/>
            <person name="Dolezel J."/>
            <person name="Hendre P.S."/>
            <person name="Van Deynze A."/>
            <person name="Kumar P.L."/>
            <person name="Obidiegwu J.E."/>
            <person name="Bhattacharjee R."/>
            <person name="Rokhsar D.S."/>
        </authorList>
    </citation>
    <scope>NUCLEOTIDE SEQUENCE [LARGE SCALE GENOMIC DNA]</scope>
    <source>
        <strain evidence="2">cv. TDa95/00328</strain>
    </source>
</reference>
<organism evidence="1 2">
    <name type="scientific">Dioscorea alata</name>
    <name type="common">Purple yam</name>
    <dbReference type="NCBI Taxonomy" id="55571"/>
    <lineage>
        <taxon>Eukaryota</taxon>
        <taxon>Viridiplantae</taxon>
        <taxon>Streptophyta</taxon>
        <taxon>Embryophyta</taxon>
        <taxon>Tracheophyta</taxon>
        <taxon>Spermatophyta</taxon>
        <taxon>Magnoliopsida</taxon>
        <taxon>Liliopsida</taxon>
        <taxon>Dioscoreales</taxon>
        <taxon>Dioscoreaceae</taxon>
        <taxon>Dioscorea</taxon>
    </lineage>
</organism>
<proteinExistence type="predicted"/>
<keyword evidence="2" id="KW-1185">Reference proteome</keyword>
<sequence>MPNHQHQRAMIIRLLFFVFLSFVFASLISSGDAKTLDPYKVLGVDKNASQRDIQKAFHKLSLKYHPDKNKEKGAQEKFAEINNAYEILSDDEKRKNYDLYGDEKGNPGFDGGNFGNQNGYTYSTGGGPGGWQTMGGQGSTKSFSFSFGGDPSMGGNPFGFGFGDMFADLFSGGMKGGKQHGGFSTTGGPKSGFTSSESSIQEINSQYFKKQIKDKMLNWILLFYTPSAKGYHLSESIVEDVASSLKGAVKAGSINCQKEQALCKDLGISPSKSAKIIIYSYGAGEKGTLVEYSDDLDAKSLKKFVQDHLPRFSKRIDLGQFDYSSSATDNIPQVLLLSTKKDTPVMWRVLSGLFHKRMKFYDAEVQDTSHPMLKRLGVAALPAVIGKLADGNKLVLKEGIAVKDLQSGINELKALLENFEKKNKKVASNQANKSSQREAQAGILALLTASNIDSVCSEKNALCIIGVFRSSKAKEKLEAVLTNVSQKTLLRRQNQAGDSVSYSLLDATKQPSFLNSFDKSGYKSMNSLLVAYKPRKEKFAVFTSEPTMEAVERFISAVASGDIPFKKIQQKPVLR</sequence>
<dbReference type="Proteomes" id="UP000827976">
    <property type="component" value="Chromosome 7"/>
</dbReference>